<dbReference type="PANTHER" id="PTHR11785:SF512">
    <property type="entry name" value="SOBREMESA, ISOFORM B"/>
    <property type="match status" value="1"/>
</dbReference>
<evidence type="ECO:0000256" key="11">
    <source>
        <dbReference type="ARBA" id="ARBA00051814"/>
    </source>
</evidence>
<feature type="transmembrane region" description="Helical" evidence="19">
    <location>
        <begin position="142"/>
        <end position="161"/>
    </location>
</feature>
<comment type="catalytic activity">
    <reaction evidence="10">
        <text>L-lysine(out) + L-arginine(in) = L-lysine(in) + L-arginine(out)</text>
        <dbReference type="Rhea" id="RHEA:70827"/>
        <dbReference type="ChEBI" id="CHEBI:32551"/>
        <dbReference type="ChEBI" id="CHEBI:32682"/>
    </reaction>
    <physiologicalReaction direction="left-to-right" evidence="10">
        <dbReference type="Rhea" id="RHEA:70828"/>
    </physiologicalReaction>
</comment>
<evidence type="ECO:0000256" key="18">
    <source>
        <dbReference type="ARBA" id="ARBA00093193"/>
    </source>
</evidence>
<feature type="transmembrane region" description="Helical" evidence="19">
    <location>
        <begin position="93"/>
        <end position="121"/>
    </location>
</feature>
<dbReference type="GO" id="GO:0016324">
    <property type="term" value="C:apical plasma membrane"/>
    <property type="evidence" value="ECO:0007669"/>
    <property type="project" value="UniProtKB-SubCell"/>
</dbReference>
<dbReference type="InterPro" id="IPR002293">
    <property type="entry name" value="AA/rel_permease1"/>
</dbReference>
<dbReference type="Proteomes" id="UP000011014">
    <property type="component" value="Unassembled WGS sequence"/>
</dbReference>
<comment type="catalytic activity">
    <reaction evidence="14">
        <text>L-leucine(out) + L-arginine(in) = L-leucine(in) + L-arginine(out)</text>
        <dbReference type="Rhea" id="RHEA:71059"/>
        <dbReference type="ChEBI" id="CHEBI:32682"/>
        <dbReference type="ChEBI" id="CHEBI:57427"/>
    </reaction>
    <physiologicalReaction direction="left-to-right" evidence="14">
        <dbReference type="Rhea" id="RHEA:71060"/>
    </physiologicalReaction>
</comment>
<evidence type="ECO:0000256" key="10">
    <source>
        <dbReference type="ARBA" id="ARBA00051323"/>
    </source>
</evidence>
<feature type="transmembrane region" description="Helical" evidence="19">
    <location>
        <begin position="430"/>
        <end position="453"/>
    </location>
</feature>
<dbReference type="OrthoDB" id="5982228at2759"/>
<evidence type="ECO:0000256" key="14">
    <source>
        <dbReference type="ARBA" id="ARBA00052732"/>
    </source>
</evidence>
<comment type="catalytic activity">
    <reaction evidence="13">
        <text>L-cysteine(out) + L-arginine(in) = L-cysteine(in) + L-arginine(out)</text>
        <dbReference type="Rhea" id="RHEA:71071"/>
        <dbReference type="ChEBI" id="CHEBI:32682"/>
        <dbReference type="ChEBI" id="CHEBI:35235"/>
    </reaction>
    <physiologicalReaction direction="left-to-right" evidence="13">
        <dbReference type="Rhea" id="RHEA:71072"/>
    </physiologicalReaction>
</comment>
<feature type="transmembrane region" description="Helical" evidence="19">
    <location>
        <begin position="51"/>
        <end position="73"/>
    </location>
</feature>
<protein>
    <recommendedName>
        <fullName evidence="15">b(0,+)-type amino acid transporter 1</fullName>
    </recommendedName>
    <alternativeName>
        <fullName evidence="16">Glycoprotein-associated amino acid transporter b0,+AT1</fullName>
    </alternativeName>
    <alternativeName>
        <fullName evidence="17">Solute carrier family 7 member 9</fullName>
    </alternativeName>
</protein>
<organism evidence="20">
    <name type="scientific">Oikopleura dioica</name>
    <name type="common">Tunicate</name>
    <dbReference type="NCBI Taxonomy" id="34765"/>
    <lineage>
        <taxon>Eukaryota</taxon>
        <taxon>Metazoa</taxon>
        <taxon>Chordata</taxon>
        <taxon>Tunicata</taxon>
        <taxon>Appendicularia</taxon>
        <taxon>Copelata</taxon>
        <taxon>Oikopleuridae</taxon>
        <taxon>Oikopleura</taxon>
    </lineage>
</organism>
<dbReference type="Pfam" id="PF13520">
    <property type="entry name" value="AA_permease_2"/>
    <property type="match status" value="1"/>
</dbReference>
<evidence type="ECO:0000256" key="2">
    <source>
        <dbReference type="ARBA" id="ARBA00009523"/>
    </source>
</evidence>
<evidence type="ECO:0000256" key="15">
    <source>
        <dbReference type="ARBA" id="ARBA00074336"/>
    </source>
</evidence>
<name>E4X867_OIKDI</name>
<evidence type="ECO:0000256" key="12">
    <source>
        <dbReference type="ARBA" id="ARBA00051835"/>
    </source>
</evidence>
<evidence type="ECO:0000256" key="5">
    <source>
        <dbReference type="ARBA" id="ARBA00022553"/>
    </source>
</evidence>
<dbReference type="FunFam" id="1.20.1740.10:FF:000015">
    <property type="entry name" value="B(0,+)-type amino acid transporter 1"/>
    <property type="match status" value="1"/>
</dbReference>
<feature type="transmembrane region" description="Helical" evidence="19">
    <location>
        <begin position="369"/>
        <end position="391"/>
    </location>
</feature>
<dbReference type="InParanoid" id="E4X867"/>
<comment type="subcellular location">
    <subcellularLocation>
        <location evidence="1">Apical cell membrane</location>
        <topology evidence="1">Multi-pass membrane protein</topology>
    </subcellularLocation>
</comment>
<evidence type="ECO:0000256" key="8">
    <source>
        <dbReference type="ARBA" id="ARBA00023136"/>
    </source>
</evidence>
<gene>
    <name evidence="20" type="ORF">GSOID_T00004078001</name>
    <name evidence="21" type="ORF">GSOID_T00030942001</name>
</gene>
<evidence type="ECO:0000256" key="9">
    <source>
        <dbReference type="ARBA" id="ARBA00023157"/>
    </source>
</evidence>
<dbReference type="InterPro" id="IPR050598">
    <property type="entry name" value="AminoAcid_Transporter"/>
</dbReference>
<evidence type="ECO:0000313" key="21">
    <source>
        <dbReference type="EMBL" id="CBY37480.1"/>
    </source>
</evidence>
<keyword evidence="4" id="KW-1003">Cell membrane</keyword>
<reference evidence="20" key="1">
    <citation type="journal article" date="2010" name="Science">
        <title>Plasticity of animal genome architecture unmasked by rapid evolution of a pelagic tunicate.</title>
        <authorList>
            <person name="Denoeud F."/>
            <person name="Henriet S."/>
            <person name="Mungpakdee S."/>
            <person name="Aury J.M."/>
            <person name="Da Silva C."/>
            <person name="Brinkmann H."/>
            <person name="Mikhaleva J."/>
            <person name="Olsen L.C."/>
            <person name="Jubin C."/>
            <person name="Canestro C."/>
            <person name="Bouquet J.M."/>
            <person name="Danks G."/>
            <person name="Poulain J."/>
            <person name="Campsteijn C."/>
            <person name="Adamski M."/>
            <person name="Cross I."/>
            <person name="Yadetie F."/>
            <person name="Muffato M."/>
            <person name="Louis A."/>
            <person name="Butcher S."/>
            <person name="Tsagkogeorga G."/>
            <person name="Konrad A."/>
            <person name="Singh S."/>
            <person name="Jensen M.F."/>
            <person name="Cong E.H."/>
            <person name="Eikeseth-Otteraa H."/>
            <person name="Noel B."/>
            <person name="Anthouard V."/>
            <person name="Porcel B.M."/>
            <person name="Kachouri-Lafond R."/>
            <person name="Nishino A."/>
            <person name="Ugolini M."/>
            <person name="Chourrout P."/>
            <person name="Nishida H."/>
            <person name="Aasland R."/>
            <person name="Huzurbazar S."/>
            <person name="Westhof E."/>
            <person name="Delsuc F."/>
            <person name="Lehrach H."/>
            <person name="Reinhardt R."/>
            <person name="Weissenbach J."/>
            <person name="Roy S.W."/>
            <person name="Artiguenave F."/>
            <person name="Postlethwait J.H."/>
            <person name="Manak J.R."/>
            <person name="Thompson E.M."/>
            <person name="Jaillon O."/>
            <person name="Du Pasquier L."/>
            <person name="Boudinot P."/>
            <person name="Liberles D.A."/>
            <person name="Volff J.N."/>
            <person name="Philippe H."/>
            <person name="Lenhard B."/>
            <person name="Roest Crollius H."/>
            <person name="Wincker P."/>
            <person name="Chourrout D."/>
        </authorList>
    </citation>
    <scope>NUCLEOTIDE SEQUENCE [LARGE SCALE GENOMIC DNA]</scope>
</reference>
<evidence type="ECO:0000256" key="3">
    <source>
        <dbReference type="ARBA" id="ARBA00022448"/>
    </source>
</evidence>
<feature type="transmembrane region" description="Helical" evidence="19">
    <location>
        <begin position="403"/>
        <end position="424"/>
    </location>
</feature>
<keyword evidence="7 19" id="KW-1133">Transmembrane helix</keyword>
<sequence length="483" mass="52672">MVDKNENTKSDGVGLKRNITLTGGIAITVGTMIGSGIFISPTGIIGMTGSVGSALIVWCICGFIAIISSLSYIELGLLIQEAGAEYSYCYRAYGSMVGFIVGWTNIILCKPASLAVIVSAFAEYTTAPFYPGCDPPNDLKRLVAICALLFISIVNGLSVKASERMQIIFTIAKLTLIAAIIIGGFVFLGQGNTENFKDPFAGTSSSASAWAIAIYNGMWSYDGWNQLNYVSEELIDPVKNFPIVVIVGMSLTTVAYVMTNIAYFAAMSPTELLNSNAVAITFGDRVFKGFAWIVPIGVACSTFGASNGSAFTAARLSYAAASNGHFPRFLSYFCNHERLTPLMAVVFNTCLGIIMLIPDSSSISNLLDYFSFAMWLIYFLTFVSLVVFRFKEPYKSKERPFRIWLPIPIICACISAYLVIGPLIEYPTPAYAIAAAMAFGGLIFYFPFVFFNLSLPFRLSDRIELFAQKFFEVVPLDSDKKDD</sequence>
<dbReference type="Gene3D" id="1.20.1740.10">
    <property type="entry name" value="Amino acid/polyamine transporter I"/>
    <property type="match status" value="1"/>
</dbReference>
<keyword evidence="22" id="KW-1185">Reference proteome</keyword>
<comment type="catalytic activity">
    <reaction evidence="12">
        <text>L-histidine(out) + L-arginine(in) = L-histidine(in) + L-arginine(out)</text>
        <dbReference type="Rhea" id="RHEA:71063"/>
        <dbReference type="ChEBI" id="CHEBI:32682"/>
        <dbReference type="ChEBI" id="CHEBI:57595"/>
    </reaction>
    <physiologicalReaction direction="left-to-right" evidence="12">
        <dbReference type="Rhea" id="RHEA:71064"/>
    </physiologicalReaction>
</comment>
<keyword evidence="8 19" id="KW-0472">Membrane</keyword>
<accession>E4X867</accession>
<dbReference type="Proteomes" id="UP000001307">
    <property type="component" value="Unassembled WGS sequence"/>
</dbReference>
<dbReference type="EMBL" id="FN653029">
    <property type="protein sequence ID" value="CBY08073.1"/>
    <property type="molecule type" value="Genomic_DNA"/>
</dbReference>
<evidence type="ECO:0000256" key="7">
    <source>
        <dbReference type="ARBA" id="ARBA00022989"/>
    </source>
</evidence>
<evidence type="ECO:0000256" key="17">
    <source>
        <dbReference type="ARBA" id="ARBA00083296"/>
    </source>
</evidence>
<evidence type="ECO:0000256" key="1">
    <source>
        <dbReference type="ARBA" id="ARBA00004424"/>
    </source>
</evidence>
<feature type="transmembrane region" description="Helical" evidence="19">
    <location>
        <begin position="200"/>
        <end position="221"/>
    </location>
</feature>
<evidence type="ECO:0000256" key="19">
    <source>
        <dbReference type="SAM" id="Phobius"/>
    </source>
</evidence>
<dbReference type="AlphaFoldDB" id="E4X867"/>
<keyword evidence="9" id="KW-1015">Disulfide bond</keyword>
<dbReference type="PANTHER" id="PTHR11785">
    <property type="entry name" value="AMINO ACID TRANSPORTER"/>
    <property type="match status" value="1"/>
</dbReference>
<dbReference type="GO" id="GO:0015179">
    <property type="term" value="F:L-amino acid transmembrane transporter activity"/>
    <property type="evidence" value="ECO:0007669"/>
    <property type="project" value="TreeGrafter"/>
</dbReference>
<evidence type="ECO:0000256" key="6">
    <source>
        <dbReference type="ARBA" id="ARBA00022692"/>
    </source>
</evidence>
<keyword evidence="5" id="KW-0597">Phosphoprotein</keyword>
<feature type="transmembrane region" description="Helical" evidence="19">
    <location>
        <begin position="20"/>
        <end position="39"/>
    </location>
</feature>
<keyword evidence="6 19" id="KW-0812">Transmembrane</keyword>
<evidence type="ECO:0000256" key="4">
    <source>
        <dbReference type="ARBA" id="ARBA00022475"/>
    </source>
</evidence>
<feature type="transmembrane region" description="Helical" evidence="19">
    <location>
        <begin position="339"/>
        <end position="357"/>
    </location>
</feature>
<comment type="similarity">
    <text evidence="2">Belongs to the amino acid-polyamine-organocation (APC) superfamily.</text>
</comment>
<comment type="catalytic activity">
    <reaction evidence="18">
        <text>L-phenylalanine(out) + L-arginine(in) = L-phenylalanine(in) + L-arginine(out)</text>
        <dbReference type="Rhea" id="RHEA:71067"/>
        <dbReference type="ChEBI" id="CHEBI:32682"/>
        <dbReference type="ChEBI" id="CHEBI:58095"/>
    </reaction>
    <physiologicalReaction direction="left-to-right" evidence="18">
        <dbReference type="Rhea" id="RHEA:71068"/>
    </physiologicalReaction>
</comment>
<comment type="catalytic activity">
    <reaction evidence="11">
        <text>L-cystine(out) + L-arginine(in) = L-cystine(in) + L-arginine(out)</text>
        <dbReference type="Rhea" id="RHEA:71075"/>
        <dbReference type="ChEBI" id="CHEBI:32682"/>
        <dbReference type="ChEBI" id="CHEBI:35491"/>
    </reaction>
    <physiologicalReaction direction="left-to-right" evidence="11">
        <dbReference type="Rhea" id="RHEA:71076"/>
    </physiologicalReaction>
</comment>
<evidence type="ECO:0000256" key="13">
    <source>
        <dbReference type="ARBA" id="ARBA00052179"/>
    </source>
</evidence>
<feature type="transmembrane region" description="Helical" evidence="19">
    <location>
        <begin position="241"/>
        <end position="266"/>
    </location>
</feature>
<feature type="transmembrane region" description="Helical" evidence="19">
    <location>
        <begin position="167"/>
        <end position="188"/>
    </location>
</feature>
<keyword evidence="3" id="KW-0813">Transport</keyword>
<dbReference type="PIRSF" id="PIRSF006060">
    <property type="entry name" value="AA_transporter"/>
    <property type="match status" value="1"/>
</dbReference>
<evidence type="ECO:0000313" key="20">
    <source>
        <dbReference type="EMBL" id="CBY08073.1"/>
    </source>
</evidence>
<proteinExistence type="inferred from homology"/>
<evidence type="ECO:0000313" key="22">
    <source>
        <dbReference type="Proteomes" id="UP000001307"/>
    </source>
</evidence>
<evidence type="ECO:0000256" key="16">
    <source>
        <dbReference type="ARBA" id="ARBA00079910"/>
    </source>
</evidence>
<dbReference type="EMBL" id="FN654986">
    <property type="protein sequence ID" value="CBY37480.1"/>
    <property type="molecule type" value="Genomic_DNA"/>
</dbReference>